<dbReference type="GeneID" id="54546921"/>
<accession>A0A6A6J7Y8</accession>
<reference evidence="2" key="1">
    <citation type="journal article" date="2020" name="Stud. Mycol.">
        <title>101 Dothideomycetes genomes: a test case for predicting lifestyles and emergence of pathogens.</title>
        <authorList>
            <person name="Haridas S."/>
            <person name="Albert R."/>
            <person name="Binder M."/>
            <person name="Bloem J."/>
            <person name="Labutti K."/>
            <person name="Salamov A."/>
            <person name="Andreopoulos B."/>
            <person name="Baker S."/>
            <person name="Barry K."/>
            <person name="Bills G."/>
            <person name="Bluhm B."/>
            <person name="Cannon C."/>
            <person name="Castanera R."/>
            <person name="Culley D."/>
            <person name="Daum C."/>
            <person name="Ezra D."/>
            <person name="Gonzalez J."/>
            <person name="Henrissat B."/>
            <person name="Kuo A."/>
            <person name="Liang C."/>
            <person name="Lipzen A."/>
            <person name="Lutzoni F."/>
            <person name="Magnuson J."/>
            <person name="Mondo S."/>
            <person name="Nolan M."/>
            <person name="Ohm R."/>
            <person name="Pangilinan J."/>
            <person name="Park H.-J."/>
            <person name="Ramirez L."/>
            <person name="Alfaro M."/>
            <person name="Sun H."/>
            <person name="Tritt A."/>
            <person name="Yoshinaga Y."/>
            <person name="Zwiers L.-H."/>
            <person name="Turgeon B."/>
            <person name="Goodwin S."/>
            <person name="Spatafora J."/>
            <person name="Crous P."/>
            <person name="Grigoriev I."/>
        </authorList>
    </citation>
    <scope>NUCLEOTIDE SEQUENCE</scope>
    <source>
        <strain evidence="2">CBS 379.55</strain>
    </source>
</reference>
<evidence type="ECO:0000256" key="1">
    <source>
        <dbReference type="SAM" id="MobiDB-lite"/>
    </source>
</evidence>
<proteinExistence type="predicted"/>
<sequence>MSFVLYYGCRVSYSFSALPSTMATQEPSTPTHQIAPPSHTPEAHFSMPECQESLFSTPPRVDGRRRPRPPRTTPHPRTLHTDRDVRLQVQTLHQFGHSLKEISRVLGITYRQAQYAHS</sequence>
<dbReference type="Proteomes" id="UP000800097">
    <property type="component" value="Unassembled WGS sequence"/>
</dbReference>
<feature type="region of interest" description="Disordered" evidence="1">
    <location>
        <begin position="21"/>
        <end position="82"/>
    </location>
</feature>
<evidence type="ECO:0000313" key="2">
    <source>
        <dbReference type="EMBL" id="KAF2272522.1"/>
    </source>
</evidence>
<evidence type="ECO:0000313" key="3">
    <source>
        <dbReference type="Proteomes" id="UP000800097"/>
    </source>
</evidence>
<dbReference type="EMBL" id="ML986520">
    <property type="protein sequence ID" value="KAF2272522.1"/>
    <property type="molecule type" value="Genomic_DNA"/>
</dbReference>
<dbReference type="RefSeq" id="XP_033650061.1">
    <property type="nucleotide sequence ID" value="XM_033793746.1"/>
</dbReference>
<name>A0A6A6J7Y8_WESOR</name>
<dbReference type="AlphaFoldDB" id="A0A6A6J7Y8"/>
<gene>
    <name evidence="2" type="ORF">EI97DRAFT_208095</name>
</gene>
<protein>
    <submittedName>
        <fullName evidence="2">Uncharacterized protein</fullName>
    </submittedName>
</protein>
<keyword evidence="3" id="KW-1185">Reference proteome</keyword>
<feature type="compositionally biased region" description="Polar residues" evidence="1">
    <location>
        <begin position="21"/>
        <end position="32"/>
    </location>
</feature>
<organism evidence="2 3">
    <name type="scientific">Westerdykella ornata</name>
    <dbReference type="NCBI Taxonomy" id="318751"/>
    <lineage>
        <taxon>Eukaryota</taxon>
        <taxon>Fungi</taxon>
        <taxon>Dikarya</taxon>
        <taxon>Ascomycota</taxon>
        <taxon>Pezizomycotina</taxon>
        <taxon>Dothideomycetes</taxon>
        <taxon>Pleosporomycetidae</taxon>
        <taxon>Pleosporales</taxon>
        <taxon>Sporormiaceae</taxon>
        <taxon>Westerdykella</taxon>
    </lineage>
</organism>